<feature type="region of interest" description="Disordered" evidence="8">
    <location>
        <begin position="517"/>
        <end position="555"/>
    </location>
</feature>
<dbReference type="GO" id="GO:0005886">
    <property type="term" value="C:plasma membrane"/>
    <property type="evidence" value="ECO:0007669"/>
    <property type="project" value="UniProtKB-SubCell"/>
</dbReference>
<evidence type="ECO:0000313" key="10">
    <source>
        <dbReference type="EMBL" id="ASV74980.1"/>
    </source>
</evidence>
<keyword evidence="3 10" id="KW-0808">Transferase</keyword>
<dbReference type="InterPro" id="IPR000715">
    <property type="entry name" value="Glycosyl_transferase_4"/>
</dbReference>
<evidence type="ECO:0000256" key="3">
    <source>
        <dbReference type="ARBA" id="ARBA00022679"/>
    </source>
</evidence>
<feature type="transmembrane region" description="Helical" evidence="9">
    <location>
        <begin position="303"/>
        <end position="322"/>
    </location>
</feature>
<feature type="transmembrane region" description="Helical" evidence="9">
    <location>
        <begin position="196"/>
        <end position="215"/>
    </location>
</feature>
<dbReference type="CDD" id="cd06853">
    <property type="entry name" value="GT_WecA_like"/>
    <property type="match status" value="1"/>
</dbReference>
<evidence type="ECO:0000256" key="4">
    <source>
        <dbReference type="ARBA" id="ARBA00022692"/>
    </source>
</evidence>
<dbReference type="AlphaFoldDB" id="A0A286RG95"/>
<feature type="transmembrane region" description="Helical" evidence="9">
    <location>
        <begin position="117"/>
        <end position="134"/>
    </location>
</feature>
<keyword evidence="4 9" id="KW-0812">Transmembrane</keyword>
<comment type="subcellular location">
    <subcellularLocation>
        <location evidence="1">Cell membrane</location>
        <topology evidence="1">Multi-pass membrane protein</topology>
    </subcellularLocation>
</comment>
<dbReference type="GO" id="GO:0016780">
    <property type="term" value="F:phosphotransferase activity, for other substituted phosphate groups"/>
    <property type="evidence" value="ECO:0007669"/>
    <property type="project" value="InterPro"/>
</dbReference>
<name>A0A286RG95_9BACT</name>
<dbReference type="GO" id="GO:0071555">
    <property type="term" value="P:cell wall organization"/>
    <property type="evidence" value="ECO:0007669"/>
    <property type="project" value="TreeGrafter"/>
</dbReference>
<feature type="transmembrane region" description="Helical" evidence="9">
    <location>
        <begin position="86"/>
        <end position="105"/>
    </location>
</feature>
<evidence type="ECO:0000256" key="7">
    <source>
        <dbReference type="PIRSR" id="PIRSR600715-1"/>
    </source>
</evidence>
<dbReference type="GO" id="GO:0046872">
    <property type="term" value="F:metal ion binding"/>
    <property type="evidence" value="ECO:0007669"/>
    <property type="project" value="UniProtKB-KW"/>
</dbReference>
<feature type="transmembrane region" description="Helical" evidence="9">
    <location>
        <begin position="6"/>
        <end position="32"/>
    </location>
</feature>
<dbReference type="PANTHER" id="PTHR22926">
    <property type="entry name" value="PHOSPHO-N-ACETYLMURAMOYL-PENTAPEPTIDE-TRANSFERASE"/>
    <property type="match status" value="1"/>
</dbReference>
<feature type="binding site" evidence="7">
    <location>
        <position position="226"/>
    </location>
    <ligand>
        <name>Mg(2+)</name>
        <dbReference type="ChEBI" id="CHEBI:18420"/>
    </ligand>
</feature>
<evidence type="ECO:0000256" key="5">
    <source>
        <dbReference type="ARBA" id="ARBA00022989"/>
    </source>
</evidence>
<gene>
    <name evidence="10" type="ORF">THTE_2378</name>
</gene>
<evidence type="ECO:0000256" key="6">
    <source>
        <dbReference type="ARBA" id="ARBA00023136"/>
    </source>
</evidence>
<dbReference type="PANTHER" id="PTHR22926:SF3">
    <property type="entry name" value="UNDECAPRENYL-PHOSPHATE ALPHA-N-ACETYLGLUCOSAMINYL 1-PHOSPHATE TRANSFERASE"/>
    <property type="match status" value="1"/>
</dbReference>
<dbReference type="GO" id="GO:0009103">
    <property type="term" value="P:lipopolysaccharide biosynthetic process"/>
    <property type="evidence" value="ECO:0007669"/>
    <property type="project" value="TreeGrafter"/>
</dbReference>
<dbReference type="GO" id="GO:0044038">
    <property type="term" value="P:cell wall macromolecule biosynthetic process"/>
    <property type="evidence" value="ECO:0007669"/>
    <property type="project" value="TreeGrafter"/>
</dbReference>
<feature type="transmembrane region" description="Helical" evidence="9">
    <location>
        <begin position="53"/>
        <end position="74"/>
    </location>
</feature>
<keyword evidence="2" id="KW-1003">Cell membrane</keyword>
<sequence length="555" mass="60705">MITQPMVIYAGVSAAAALVLSTVLTALLYWLAPKINLLDHPDARRKLHSRPTPLGGGVAIFLSLCLVLAGNFLLPNPWGFHIQRDWNDLLVLLVASGWLVGVGLYDDRFNLRGRYKLLAQILAAVLVVGGGYSFGRADIFGISIDLGDFGPLIAVIWFLGTINSINLLDGMDGQAGTLGVIFSVTIALMACLTGHFAVAFIAIVLAAAILGFLIFNLPPAKIFLGDAGSMFIGLILGVLAVRASIKGPSTLMVATVLLLWLLPMLDTAAAIVRRKLSRRSIYATDRFHLHHQFIEKLGNNTRALLLITVLAFSMACASVATLVVGNDLLALGCGATMVVGLVATGLFGRAECRLLWAAFRKVGRRLKRAFSRQEDCVCEGLQLSGRGTWQHLWEQLIRPASEYNLVYARIDLNDSHLRENYVGEWQRNGVPVDSHQQPLSHHIIPLWVHDREVGRIEAVILRQGETFQRDVEFVLSLADPFEARLQQLASTQGVNTPIQKQSPVASPHIVNRVDHATHEWNNGGNGNGHARKEVTPDPLQPTTVRRSQSKQEVSH</sequence>
<evidence type="ECO:0000313" key="11">
    <source>
        <dbReference type="Proteomes" id="UP000215086"/>
    </source>
</evidence>
<keyword evidence="7" id="KW-0460">Magnesium</keyword>
<proteinExistence type="predicted"/>
<dbReference type="KEGG" id="ttf:THTE_2378"/>
<accession>A0A286RG95</accession>
<feature type="transmembrane region" description="Helical" evidence="9">
    <location>
        <begin position="328"/>
        <end position="347"/>
    </location>
</feature>
<dbReference type="OrthoDB" id="9783652at2"/>
<dbReference type="EMBL" id="CP018477">
    <property type="protein sequence ID" value="ASV74980.1"/>
    <property type="molecule type" value="Genomic_DNA"/>
</dbReference>
<dbReference type="RefSeq" id="WP_095415166.1">
    <property type="nucleotide sequence ID" value="NZ_CP018477.1"/>
</dbReference>
<evidence type="ECO:0000256" key="2">
    <source>
        <dbReference type="ARBA" id="ARBA00022475"/>
    </source>
</evidence>
<organism evidence="10 11">
    <name type="scientific">Thermogutta terrifontis</name>
    <dbReference type="NCBI Taxonomy" id="1331910"/>
    <lineage>
        <taxon>Bacteria</taxon>
        <taxon>Pseudomonadati</taxon>
        <taxon>Planctomycetota</taxon>
        <taxon>Planctomycetia</taxon>
        <taxon>Pirellulales</taxon>
        <taxon>Thermoguttaceae</taxon>
        <taxon>Thermogutta</taxon>
    </lineage>
</organism>
<feature type="binding site" evidence="7">
    <location>
        <position position="166"/>
    </location>
    <ligand>
        <name>Mg(2+)</name>
        <dbReference type="ChEBI" id="CHEBI:18420"/>
    </ligand>
</feature>
<dbReference type="Proteomes" id="UP000215086">
    <property type="component" value="Chromosome"/>
</dbReference>
<evidence type="ECO:0000256" key="1">
    <source>
        <dbReference type="ARBA" id="ARBA00004651"/>
    </source>
</evidence>
<keyword evidence="7" id="KW-0479">Metal-binding</keyword>
<evidence type="ECO:0000256" key="9">
    <source>
        <dbReference type="SAM" id="Phobius"/>
    </source>
</evidence>
<keyword evidence="6 9" id="KW-0472">Membrane</keyword>
<reference evidence="10 11" key="1">
    <citation type="journal article" name="Front. Microbiol.">
        <title>Sugar Metabolism of the First Thermophilic Planctomycete Thermogutta terrifontis: Comparative Genomic and Transcriptomic Approaches.</title>
        <authorList>
            <person name="Elcheninov A.G."/>
            <person name="Menzel P."/>
            <person name="Gudbergsdottir S.R."/>
            <person name="Slesarev A.I."/>
            <person name="Kadnikov V.V."/>
            <person name="Krogh A."/>
            <person name="Bonch-Osmolovskaya E.A."/>
            <person name="Peng X."/>
            <person name="Kublanov I.V."/>
        </authorList>
    </citation>
    <scope>NUCLEOTIDE SEQUENCE [LARGE SCALE GENOMIC DNA]</scope>
    <source>
        <strain evidence="10 11">R1</strain>
    </source>
</reference>
<keyword evidence="11" id="KW-1185">Reference proteome</keyword>
<dbReference type="Pfam" id="PF00953">
    <property type="entry name" value="Glycos_transf_4"/>
    <property type="match status" value="1"/>
</dbReference>
<comment type="cofactor">
    <cofactor evidence="7">
        <name>Mg(2+)</name>
        <dbReference type="ChEBI" id="CHEBI:18420"/>
    </cofactor>
</comment>
<evidence type="ECO:0000256" key="8">
    <source>
        <dbReference type="SAM" id="MobiDB-lite"/>
    </source>
</evidence>
<protein>
    <submittedName>
        <fullName evidence="10">Undecaprenyl-phosphate N-acetylglucosaminyl 1-phosphate transferase</fullName>
    </submittedName>
</protein>
<feature type="transmembrane region" description="Helical" evidence="9">
    <location>
        <begin position="251"/>
        <end position="272"/>
    </location>
</feature>
<feature type="transmembrane region" description="Helical" evidence="9">
    <location>
        <begin position="171"/>
        <end position="190"/>
    </location>
</feature>
<keyword evidence="5 9" id="KW-1133">Transmembrane helix</keyword>
<feature type="transmembrane region" description="Helical" evidence="9">
    <location>
        <begin position="222"/>
        <end position="245"/>
    </location>
</feature>